<evidence type="ECO:0000256" key="5">
    <source>
        <dbReference type="HAMAP-Rule" id="MF_00416"/>
    </source>
</evidence>
<keyword evidence="4 5" id="KW-0975">Bacterial flagellum</keyword>
<reference evidence="7 10" key="2">
    <citation type="submission" date="2017-09" db="EMBL/GenBank/DDBJ databases">
        <title>Reassesment of A. cryaerophilus.</title>
        <authorList>
            <person name="Perez-Cataluna A."/>
            <person name="Collado L."/>
            <person name="Salgado O."/>
            <person name="Lefinanco V."/>
            <person name="Figueras M.J."/>
        </authorList>
    </citation>
    <scope>NUCLEOTIDE SEQUENCE [LARGE SCALE GENOMIC DNA]</scope>
    <source>
        <strain evidence="7 10">LMG 10229</strain>
    </source>
</reference>
<evidence type="ECO:0000313" key="10">
    <source>
        <dbReference type="Proteomes" id="UP000238811"/>
    </source>
</evidence>
<evidence type="ECO:0000256" key="3">
    <source>
        <dbReference type="ARBA" id="ARBA00022729"/>
    </source>
</evidence>
<dbReference type="EMBL" id="NXGD01000003">
    <property type="protein sequence ID" value="PRN00997.1"/>
    <property type="molecule type" value="Genomic_DNA"/>
</dbReference>
<dbReference type="Proteomes" id="UP000515842">
    <property type="component" value="Chromosome"/>
</dbReference>
<dbReference type="PANTHER" id="PTHR30381:SF0">
    <property type="entry name" value="FLAGELLAR P-RING PROTEIN"/>
    <property type="match status" value="1"/>
</dbReference>
<dbReference type="HAMAP" id="MF_00416">
    <property type="entry name" value="FlgI"/>
    <property type="match status" value="1"/>
</dbReference>
<keyword evidence="6" id="KW-0282">Flagellum</keyword>
<dbReference type="PRINTS" id="PR01010">
    <property type="entry name" value="FLGPRINGFLGI"/>
</dbReference>
<dbReference type="EMBL" id="LNTC01000020">
    <property type="protein sequence ID" value="OQR41921.1"/>
    <property type="molecule type" value="Genomic_DNA"/>
</dbReference>
<accession>A0A1V9VCZ2</accession>
<keyword evidence="3" id="KW-0732">Signal</keyword>
<evidence type="ECO:0000256" key="4">
    <source>
        <dbReference type="ARBA" id="ARBA00023143"/>
    </source>
</evidence>
<dbReference type="AlphaFoldDB" id="A0A1V9VCZ2"/>
<keyword evidence="6" id="KW-0969">Cilium</keyword>
<dbReference type="EMBL" id="CP060693">
    <property type="protein sequence ID" value="QNM89924.1"/>
    <property type="molecule type" value="Genomic_DNA"/>
</dbReference>
<dbReference type="InterPro" id="IPR001782">
    <property type="entry name" value="Flag_FlgI"/>
</dbReference>
<comment type="subunit">
    <text evidence="5">The basal body constitutes a major portion of the flagellar organelle and consists of four rings (L,P,S, and M) mounted on a central rod.</text>
</comment>
<evidence type="ECO:0000313" key="9">
    <source>
        <dbReference type="Proteomes" id="UP000192599"/>
    </source>
</evidence>
<keyword evidence="6" id="KW-0966">Cell projection</keyword>
<evidence type="ECO:0000313" key="7">
    <source>
        <dbReference type="EMBL" id="PRN00997.1"/>
    </source>
</evidence>
<evidence type="ECO:0000313" key="11">
    <source>
        <dbReference type="Proteomes" id="UP000515842"/>
    </source>
</evidence>
<evidence type="ECO:0000256" key="1">
    <source>
        <dbReference type="ARBA" id="ARBA00002591"/>
    </source>
</evidence>
<dbReference type="GO" id="GO:0005198">
    <property type="term" value="F:structural molecule activity"/>
    <property type="evidence" value="ECO:0007669"/>
    <property type="project" value="InterPro"/>
</dbReference>
<comment type="subcellular location">
    <subcellularLocation>
        <location evidence="2 5">Bacterial flagellum basal body</location>
    </subcellularLocation>
</comment>
<dbReference type="Proteomes" id="UP000192599">
    <property type="component" value="Unassembled WGS sequence"/>
</dbReference>
<dbReference type="PANTHER" id="PTHR30381">
    <property type="entry name" value="FLAGELLAR P-RING PERIPLASMIC PROTEIN FLGI"/>
    <property type="match status" value="1"/>
</dbReference>
<dbReference type="Pfam" id="PF02119">
    <property type="entry name" value="FlgI"/>
    <property type="match status" value="1"/>
</dbReference>
<evidence type="ECO:0000313" key="8">
    <source>
        <dbReference type="EMBL" id="QNM89924.1"/>
    </source>
</evidence>
<dbReference type="RefSeq" id="WP_066221990.1">
    <property type="nucleotide sequence ID" value="NZ_CP060692.1"/>
</dbReference>
<reference evidence="6 9" key="1">
    <citation type="submission" date="2017-04" db="EMBL/GenBank/DDBJ databases">
        <title>Accumulation and expression of multiple antibiotic resistance genes in Arcobacter cryaerophilus that thrives in sewage.</title>
        <authorList>
            <person name="Millar J.A."/>
            <person name="Raghavan R."/>
        </authorList>
    </citation>
    <scope>NUCLEOTIDE SEQUENCE [LARGE SCALE GENOMIC DNA]</scope>
    <source>
        <strain evidence="6 9">AZT-1</strain>
    </source>
</reference>
<organism evidence="6 9">
    <name type="scientific">Aliarcobacter cryaerophilus</name>
    <dbReference type="NCBI Taxonomy" id="28198"/>
    <lineage>
        <taxon>Bacteria</taxon>
        <taxon>Pseudomonadati</taxon>
        <taxon>Campylobacterota</taxon>
        <taxon>Epsilonproteobacteria</taxon>
        <taxon>Campylobacterales</taxon>
        <taxon>Arcobacteraceae</taxon>
        <taxon>Aliarcobacter</taxon>
    </lineage>
</organism>
<evidence type="ECO:0000256" key="2">
    <source>
        <dbReference type="ARBA" id="ARBA00004117"/>
    </source>
</evidence>
<protein>
    <recommendedName>
        <fullName evidence="5">Flagellar P-ring protein</fullName>
    </recommendedName>
    <alternativeName>
        <fullName evidence="5">Basal body P-ring protein</fullName>
    </alternativeName>
</protein>
<comment type="function">
    <text evidence="1 5">Assembles around the rod to form the L-ring and probably protects the motor/basal body from shearing forces during rotation.</text>
</comment>
<dbReference type="Proteomes" id="UP000238811">
    <property type="component" value="Unassembled WGS sequence"/>
</dbReference>
<name>A0A1V9VCZ2_9BACT</name>
<sequence>MKIFIIISLLICSLFSQTIKDISNVIGIRDNQLIGYGLIVGLAGTGDKSKFTMQSLQNLLTNSYIKIPAGSINSKNIAAVMVTADLPAFSRQGDKIKVTVSTIGDAKSIDFGELLMTQLKGVDGNVYAVAQGTVVANTNNKTTGFIYEGATVENEIDYELQGEKSIQLSLYKNSAKNADLVEKKINEVFGQKLATALDTRTIEVQKPNNMSIVSFISKVENIELDSTFRKKLIIDVNRESIIAGGDIVISPIVIARNNFTIRIDKSGLGEVDWNNPSINKGVDIGDNVKIADKPVIDINNAMINTKKEPTVSDLVRSMKVMKVPMNEIIDTLRMIKEMGAIDVDIELRG</sequence>
<dbReference type="GO" id="GO:0009428">
    <property type="term" value="C:bacterial-type flagellum basal body, distal rod, P ring"/>
    <property type="evidence" value="ECO:0007669"/>
    <property type="project" value="InterPro"/>
</dbReference>
<comment type="similarity">
    <text evidence="5">Belongs to the FlgI family.</text>
</comment>
<gene>
    <name evidence="5" type="primary">flgI</name>
    <name evidence="6" type="ORF">AS859_02840</name>
    <name evidence="7" type="ORF">CJ668_02975</name>
    <name evidence="8" type="ORF">HOO34_09905</name>
</gene>
<dbReference type="GO" id="GO:0071973">
    <property type="term" value="P:bacterial-type flagellum-dependent cell motility"/>
    <property type="evidence" value="ECO:0007669"/>
    <property type="project" value="InterPro"/>
</dbReference>
<proteinExistence type="inferred from homology"/>
<reference evidence="8 11" key="3">
    <citation type="journal article" date="2020" name="Front. Microbiol.">
        <title>Genomic Analysis and Antimicrobial Resistance of Aliarcobacter cryaerophilus Strains From German Water Poultry.</title>
        <authorList>
            <person name="Muller E."/>
            <person name="Hotzel H."/>
            <person name="Ahlers C."/>
            <person name="Hanel I."/>
            <person name="Tomaso H."/>
            <person name="Abdel-Glil M.Y."/>
        </authorList>
    </citation>
    <scope>NUCLEOTIDE SEQUENCE [LARGE SCALE GENOMIC DNA]</scope>
    <source>
        <strain evidence="8 11">16CS1285-4</strain>
    </source>
</reference>
<dbReference type="GO" id="GO:0030288">
    <property type="term" value="C:outer membrane-bounded periplasmic space"/>
    <property type="evidence" value="ECO:0007669"/>
    <property type="project" value="InterPro"/>
</dbReference>
<evidence type="ECO:0000313" key="6">
    <source>
        <dbReference type="EMBL" id="OQR41921.1"/>
    </source>
</evidence>